<evidence type="ECO:0000313" key="3">
    <source>
        <dbReference type="Proteomes" id="UP000462760"/>
    </source>
</evidence>
<feature type="transmembrane region" description="Helical" evidence="1">
    <location>
        <begin position="6"/>
        <end position="21"/>
    </location>
</feature>
<feature type="transmembrane region" description="Helical" evidence="1">
    <location>
        <begin position="84"/>
        <end position="104"/>
    </location>
</feature>
<sequence>MDVLVYYILFMGLYIFIKTNMSKMPMEEINRIITAQLVGYICWFFFSFTISFMNNGIYRELLEGTFEQVCINHHSILKIFVIRLIVYSIRNIMLMLPLAFLLVISTKVKLNITVHTLIIFLITLLGMAGLSFIIGGVTLVYKNVGQLPFIISIIFLGTSITDLSILPPKLQKIIYSFPFAKSVDVLKNLESGNQIILKDEIIFLLINSSIYLIIGIIFFKKSFKKASNQGSFSRF</sequence>
<accession>A0A844FI94</accession>
<dbReference type="AlphaFoldDB" id="A0A844FI94"/>
<dbReference type="RefSeq" id="WP_154484368.1">
    <property type="nucleotide sequence ID" value="NZ_VULR01000010.1"/>
</dbReference>
<evidence type="ECO:0000256" key="1">
    <source>
        <dbReference type="SAM" id="Phobius"/>
    </source>
</evidence>
<proteinExistence type="predicted"/>
<dbReference type="PANTHER" id="PTHR43229:SF2">
    <property type="entry name" value="NODULATION PROTEIN J"/>
    <property type="match status" value="1"/>
</dbReference>
<dbReference type="Proteomes" id="UP000462760">
    <property type="component" value="Unassembled WGS sequence"/>
</dbReference>
<organism evidence="2 3">
    <name type="scientific">Anaerosalibacter bizertensis</name>
    <dbReference type="NCBI Taxonomy" id="932217"/>
    <lineage>
        <taxon>Bacteria</taxon>
        <taxon>Bacillati</taxon>
        <taxon>Bacillota</taxon>
        <taxon>Tissierellia</taxon>
        <taxon>Tissierellales</taxon>
        <taxon>Sporanaerobacteraceae</taxon>
        <taxon>Anaerosalibacter</taxon>
    </lineage>
</organism>
<keyword evidence="1" id="KW-0812">Transmembrane</keyword>
<evidence type="ECO:0008006" key="4">
    <source>
        <dbReference type="Google" id="ProtNLM"/>
    </source>
</evidence>
<feature type="transmembrane region" description="Helical" evidence="1">
    <location>
        <begin position="116"/>
        <end position="141"/>
    </location>
</feature>
<protein>
    <recommendedName>
        <fullName evidence="4">ABC-2 type transporter domain-containing protein</fullName>
    </recommendedName>
</protein>
<reference evidence="2 3" key="1">
    <citation type="submission" date="2019-08" db="EMBL/GenBank/DDBJ databases">
        <title>In-depth cultivation of the pig gut microbiome towards novel bacterial diversity and tailored functional studies.</title>
        <authorList>
            <person name="Wylensek D."/>
            <person name="Hitch T.C.A."/>
            <person name="Clavel T."/>
        </authorList>
    </citation>
    <scope>NUCLEOTIDE SEQUENCE [LARGE SCALE GENOMIC DNA]</scope>
    <source>
        <strain evidence="2 3">Med78-601-WT-4W-RMD-3</strain>
    </source>
</reference>
<feature type="transmembrane region" description="Helical" evidence="1">
    <location>
        <begin position="33"/>
        <end position="53"/>
    </location>
</feature>
<feature type="transmembrane region" description="Helical" evidence="1">
    <location>
        <begin position="147"/>
        <end position="166"/>
    </location>
</feature>
<gene>
    <name evidence="2" type="ORF">FYJ27_08120</name>
</gene>
<keyword evidence="1" id="KW-0472">Membrane</keyword>
<dbReference type="PANTHER" id="PTHR43229">
    <property type="entry name" value="NODULATION PROTEIN J"/>
    <property type="match status" value="1"/>
</dbReference>
<name>A0A844FI94_9FIRM</name>
<dbReference type="OrthoDB" id="1951132at2"/>
<keyword evidence="1" id="KW-1133">Transmembrane helix</keyword>
<dbReference type="EMBL" id="VULR01000010">
    <property type="protein sequence ID" value="MSS43690.1"/>
    <property type="molecule type" value="Genomic_DNA"/>
</dbReference>
<dbReference type="InterPro" id="IPR051784">
    <property type="entry name" value="Nod_factor_ABC_transporter"/>
</dbReference>
<comment type="caution">
    <text evidence="2">The sequence shown here is derived from an EMBL/GenBank/DDBJ whole genome shotgun (WGS) entry which is preliminary data.</text>
</comment>
<evidence type="ECO:0000313" key="2">
    <source>
        <dbReference type="EMBL" id="MSS43690.1"/>
    </source>
</evidence>
<feature type="transmembrane region" description="Helical" evidence="1">
    <location>
        <begin position="201"/>
        <end position="219"/>
    </location>
</feature>